<feature type="compositionally biased region" description="Basic and acidic residues" evidence="1">
    <location>
        <begin position="225"/>
        <end position="240"/>
    </location>
</feature>
<feature type="region of interest" description="Disordered" evidence="1">
    <location>
        <begin position="1"/>
        <end position="70"/>
    </location>
</feature>
<organism evidence="2">
    <name type="scientific">Opuntia streptacantha</name>
    <name type="common">Prickly pear cactus</name>
    <name type="synonym">Opuntia cardona</name>
    <dbReference type="NCBI Taxonomy" id="393608"/>
    <lineage>
        <taxon>Eukaryota</taxon>
        <taxon>Viridiplantae</taxon>
        <taxon>Streptophyta</taxon>
        <taxon>Embryophyta</taxon>
        <taxon>Tracheophyta</taxon>
        <taxon>Spermatophyta</taxon>
        <taxon>Magnoliopsida</taxon>
        <taxon>eudicotyledons</taxon>
        <taxon>Gunneridae</taxon>
        <taxon>Pentapetalae</taxon>
        <taxon>Caryophyllales</taxon>
        <taxon>Cactineae</taxon>
        <taxon>Cactaceae</taxon>
        <taxon>Opuntioideae</taxon>
        <taxon>Opuntia</taxon>
    </lineage>
</organism>
<reference evidence="2" key="1">
    <citation type="journal article" date="2013" name="J. Plant Res.">
        <title>Effect of fungi and light on seed germination of three Opuntia species from semiarid lands of central Mexico.</title>
        <authorList>
            <person name="Delgado-Sanchez P."/>
            <person name="Jimenez-Bremont J.F."/>
            <person name="Guerrero-Gonzalez Mde L."/>
            <person name="Flores J."/>
        </authorList>
    </citation>
    <scope>NUCLEOTIDE SEQUENCE</scope>
    <source>
        <tissue evidence="2">Cladode</tissue>
    </source>
</reference>
<feature type="compositionally biased region" description="Low complexity" evidence="1">
    <location>
        <begin position="141"/>
        <end position="153"/>
    </location>
</feature>
<dbReference type="AlphaFoldDB" id="A0A7C9CB71"/>
<feature type="region of interest" description="Disordered" evidence="1">
    <location>
        <begin position="123"/>
        <end position="191"/>
    </location>
</feature>
<name>A0A7C9CB71_OPUST</name>
<protein>
    <submittedName>
        <fullName evidence="2">Uncharacterized protein</fullName>
    </submittedName>
</protein>
<evidence type="ECO:0000313" key="2">
    <source>
        <dbReference type="EMBL" id="MBA4614106.1"/>
    </source>
</evidence>
<accession>A0A7C9CB71</accession>
<sequence>MENITFHFESEATRQNDTVSSPSPEMFSFPGTPTAEDAESEFEFGSCMTVTPGSVDPDPTRPTTASPADQFFLNGRLLPHAFPTPTQPGPRASVSGRENINNILSRGTSIGSSVSSKDYSLLSSRSNSANSRGGGGGGGSTCSTCSSARTSCSEVSERGAFQKRMKSRGSLREQQQHVSVHHQNHSYHQFGGSSQQWQFIAAAPVLGPSRSRRSAAGPMANPRKRREEREGSSGGHNKENEGFLQRLLRTFLETCMACHAIETQEKEFDFDNGSVLAN</sequence>
<dbReference type="EMBL" id="GISG01000911">
    <property type="protein sequence ID" value="MBA4614106.1"/>
    <property type="molecule type" value="Transcribed_RNA"/>
</dbReference>
<evidence type="ECO:0000256" key="1">
    <source>
        <dbReference type="SAM" id="MobiDB-lite"/>
    </source>
</evidence>
<reference evidence="2" key="2">
    <citation type="submission" date="2020-07" db="EMBL/GenBank/DDBJ databases">
        <authorList>
            <person name="Vera ALvarez R."/>
            <person name="Arias-Moreno D.M."/>
            <person name="Jimenez-Jacinto V."/>
            <person name="Jimenez-Bremont J.F."/>
            <person name="Swaminathan K."/>
            <person name="Moose S.P."/>
            <person name="Guerrero-Gonzalez M.L."/>
            <person name="Marino-Ramirez L."/>
            <person name="Landsman D."/>
            <person name="Rodriguez-Kessler M."/>
            <person name="Delgado-Sanchez P."/>
        </authorList>
    </citation>
    <scope>NUCLEOTIDE SEQUENCE</scope>
    <source>
        <tissue evidence="2">Cladode</tissue>
    </source>
</reference>
<feature type="region of interest" description="Disordered" evidence="1">
    <location>
        <begin position="208"/>
        <end position="240"/>
    </location>
</feature>
<proteinExistence type="predicted"/>